<dbReference type="RefSeq" id="WP_207334876.1">
    <property type="nucleotide sequence ID" value="NZ_JAFMYU010000005.1"/>
</dbReference>
<dbReference type="AlphaFoldDB" id="A0A939G4G2"/>
<sequence>MATKKAEALITSTIEALDNGVDTVKPKDGATLIKDWIAVVKKDETASGIADELQELHDQLGEKAPDVKKIAQLVKKLGDETAKAAKKADDDDLQDSLKDLAESLKEFAKELK</sequence>
<dbReference type="Proteomes" id="UP000664795">
    <property type="component" value="Unassembled WGS sequence"/>
</dbReference>
<evidence type="ECO:0000313" key="1">
    <source>
        <dbReference type="EMBL" id="MBO0930905.1"/>
    </source>
</evidence>
<name>A0A939G4G2_9BACT</name>
<protein>
    <submittedName>
        <fullName evidence="1">Uncharacterized protein</fullName>
    </submittedName>
</protein>
<reference evidence="1 2" key="1">
    <citation type="submission" date="2021-03" db="EMBL/GenBank/DDBJ databases">
        <title>Fibrella sp. HMF5036 genome sequencing and assembly.</title>
        <authorList>
            <person name="Kang H."/>
            <person name="Kim H."/>
            <person name="Bae S."/>
            <person name="Joh K."/>
        </authorList>
    </citation>
    <scope>NUCLEOTIDE SEQUENCE [LARGE SCALE GENOMIC DNA]</scope>
    <source>
        <strain evidence="1 2">HMF5036</strain>
    </source>
</reference>
<dbReference type="EMBL" id="JAFMYU010000005">
    <property type="protein sequence ID" value="MBO0930905.1"/>
    <property type="molecule type" value="Genomic_DNA"/>
</dbReference>
<comment type="caution">
    <text evidence="1">The sequence shown here is derived from an EMBL/GenBank/DDBJ whole genome shotgun (WGS) entry which is preliminary data.</text>
</comment>
<proteinExistence type="predicted"/>
<organism evidence="1 2">
    <name type="scientific">Fibrella aquatilis</name>
    <dbReference type="NCBI Taxonomy" id="2817059"/>
    <lineage>
        <taxon>Bacteria</taxon>
        <taxon>Pseudomonadati</taxon>
        <taxon>Bacteroidota</taxon>
        <taxon>Cytophagia</taxon>
        <taxon>Cytophagales</taxon>
        <taxon>Spirosomataceae</taxon>
        <taxon>Fibrella</taxon>
    </lineage>
</organism>
<accession>A0A939G4G2</accession>
<gene>
    <name evidence="1" type="ORF">J2I48_07880</name>
</gene>
<evidence type="ECO:0000313" key="2">
    <source>
        <dbReference type="Proteomes" id="UP000664795"/>
    </source>
</evidence>
<keyword evidence="2" id="KW-1185">Reference proteome</keyword>